<name>A0ABW6VL32_MICFU</name>
<keyword evidence="1" id="KW-0812">Transmembrane</keyword>
<dbReference type="InterPro" id="IPR047789">
    <property type="entry name" value="CU044_5270-like"/>
</dbReference>
<comment type="caution">
    <text evidence="2">The sequence shown here is derived from an EMBL/GenBank/DDBJ whole genome shotgun (WGS) entry which is preliminary data.</text>
</comment>
<dbReference type="Proteomes" id="UP001602119">
    <property type="component" value="Unassembled WGS sequence"/>
</dbReference>
<keyword evidence="3" id="KW-1185">Reference proteome</keyword>
<evidence type="ECO:0000313" key="3">
    <source>
        <dbReference type="Proteomes" id="UP001602119"/>
    </source>
</evidence>
<proteinExistence type="predicted"/>
<accession>A0ABW6VL32</accession>
<gene>
    <name evidence="2" type="ORF">ACFY05_39495</name>
</gene>
<keyword evidence="1" id="KW-1133">Transmembrane helix</keyword>
<feature type="transmembrane region" description="Helical" evidence="1">
    <location>
        <begin position="44"/>
        <end position="65"/>
    </location>
</feature>
<dbReference type="NCBIfam" id="NF038083">
    <property type="entry name" value="CU044_5270_fam"/>
    <property type="match status" value="1"/>
</dbReference>
<evidence type="ECO:0000256" key="1">
    <source>
        <dbReference type="SAM" id="Phobius"/>
    </source>
</evidence>
<protein>
    <submittedName>
        <fullName evidence="2">CU044_5270 family protein</fullName>
    </submittedName>
</protein>
<dbReference type="RefSeq" id="WP_387347543.1">
    <property type="nucleotide sequence ID" value="NZ_JBIAXI010000039.1"/>
</dbReference>
<organism evidence="2 3">
    <name type="scientific">Microtetraspora fusca</name>
    <dbReference type="NCBI Taxonomy" id="1997"/>
    <lineage>
        <taxon>Bacteria</taxon>
        <taxon>Bacillati</taxon>
        <taxon>Actinomycetota</taxon>
        <taxon>Actinomycetes</taxon>
        <taxon>Streptosporangiales</taxon>
        <taxon>Streptosporangiaceae</taxon>
        <taxon>Microtetraspora</taxon>
    </lineage>
</organism>
<evidence type="ECO:0000313" key="2">
    <source>
        <dbReference type="EMBL" id="MFF4778928.1"/>
    </source>
</evidence>
<reference evidence="2 3" key="1">
    <citation type="submission" date="2024-10" db="EMBL/GenBank/DDBJ databases">
        <title>The Natural Products Discovery Center: Release of the First 8490 Sequenced Strains for Exploring Actinobacteria Biosynthetic Diversity.</title>
        <authorList>
            <person name="Kalkreuter E."/>
            <person name="Kautsar S.A."/>
            <person name="Yang D."/>
            <person name="Bader C.D."/>
            <person name="Teijaro C.N."/>
            <person name="Fluegel L."/>
            <person name="Davis C.M."/>
            <person name="Simpson J.R."/>
            <person name="Lauterbach L."/>
            <person name="Steele A.D."/>
            <person name="Gui C."/>
            <person name="Meng S."/>
            <person name="Li G."/>
            <person name="Viehrig K."/>
            <person name="Ye F."/>
            <person name="Su P."/>
            <person name="Kiefer A.F."/>
            <person name="Nichols A."/>
            <person name="Cepeda A.J."/>
            <person name="Yan W."/>
            <person name="Fan B."/>
            <person name="Jiang Y."/>
            <person name="Adhikari A."/>
            <person name="Zheng C.-J."/>
            <person name="Schuster L."/>
            <person name="Cowan T.M."/>
            <person name="Smanski M.J."/>
            <person name="Chevrette M.G."/>
            <person name="De Carvalho L.P.S."/>
            <person name="Shen B."/>
        </authorList>
    </citation>
    <scope>NUCLEOTIDE SEQUENCE [LARGE SCALE GENOMIC DNA]</scope>
    <source>
        <strain evidence="2 3">NPDC001281</strain>
    </source>
</reference>
<keyword evidence="1" id="KW-0472">Membrane</keyword>
<dbReference type="EMBL" id="JBIAXI010000039">
    <property type="protein sequence ID" value="MFF4778928.1"/>
    <property type="molecule type" value="Genomic_DNA"/>
</dbReference>
<sequence length="331" mass="35952">MKEFQLIDEVMPQVPPADYATMMAARARMLGGARRQRRRVWPKVVLAAAAVSMVITGGFVAAPLVGGSDGSGIQTAAVPPDAVLAAAADRLAAQPPGTGAWWRRDMTQVEWTRTPAYTVERRRRDVLWLSREHGARTQQAQISAKPRTPADEQAWRNAGSPDLCDRCEMVGGYFTPLKLTVSPAVELPAEPQALKAKLLSVYVPQNDKDIPEAIWGASLKDTPETWIWGASPWLLLNAETTPATRAALYRVLADLPGVRVEDNVIDIDGRTGIALTYGKAPTREQIIIDRDSGELLAIQKELSGTGATFAAYVVKRLGWTDDPAPAQSSFS</sequence>